<dbReference type="GO" id="GO:0005315">
    <property type="term" value="F:phosphate transmembrane transporter activity"/>
    <property type="evidence" value="ECO:0007669"/>
    <property type="project" value="InterPro"/>
</dbReference>
<comment type="caution">
    <text evidence="12">The sequence shown here is derived from an EMBL/GenBank/DDBJ whole genome shotgun (WGS) entry which is preliminary data.</text>
</comment>
<proteinExistence type="inferred from homology"/>
<dbReference type="GO" id="GO:0006817">
    <property type="term" value="P:phosphate ion transport"/>
    <property type="evidence" value="ECO:0007669"/>
    <property type="project" value="UniProtKB-KW"/>
</dbReference>
<keyword evidence="7 9" id="KW-1133">Transmembrane helix</keyword>
<evidence type="ECO:0000256" key="2">
    <source>
        <dbReference type="ARBA" id="ARBA00007069"/>
    </source>
</evidence>
<evidence type="ECO:0000256" key="10">
    <source>
        <dbReference type="RuleBase" id="RU363054"/>
    </source>
</evidence>
<feature type="transmembrane region" description="Helical" evidence="9">
    <location>
        <begin position="165"/>
        <end position="194"/>
    </location>
</feature>
<accession>A0A935T9N0</accession>
<evidence type="ECO:0000256" key="1">
    <source>
        <dbReference type="ARBA" id="ARBA00004651"/>
    </source>
</evidence>
<comment type="subcellular location">
    <subcellularLocation>
        <location evidence="10">Cell inner membrane</location>
        <topology evidence="10">Multi-pass membrane protein</topology>
    </subcellularLocation>
    <subcellularLocation>
        <location evidence="1 9">Cell membrane</location>
        <topology evidence="1 9">Multi-pass membrane protein</topology>
    </subcellularLocation>
</comment>
<keyword evidence="10" id="KW-0997">Cell inner membrane</keyword>
<comment type="function">
    <text evidence="10">Part of the binding-protein-dependent transport system for phosphate; probably responsible for the translocation of the substrate across the membrane.</text>
</comment>
<reference evidence="12 13" key="1">
    <citation type="submission" date="2020-10" db="EMBL/GenBank/DDBJ databases">
        <title>Connecting structure to function with the recovery of over 1000 high-quality activated sludge metagenome-assembled genomes encoding full-length rRNA genes using long-read sequencing.</title>
        <authorList>
            <person name="Singleton C.M."/>
            <person name="Petriglieri F."/>
            <person name="Kristensen J.M."/>
            <person name="Kirkegaard R.H."/>
            <person name="Michaelsen T.Y."/>
            <person name="Andersen M.H."/>
            <person name="Karst S.M."/>
            <person name="Dueholm M.S."/>
            <person name="Nielsen P.H."/>
            <person name="Albertsen M."/>
        </authorList>
    </citation>
    <scope>NUCLEOTIDE SEQUENCE [LARGE SCALE GENOMIC DNA]</scope>
    <source>
        <strain evidence="12">Fred_18-Q3-R57-64_BAT3C.720</strain>
    </source>
</reference>
<gene>
    <name evidence="12" type="primary">pstC</name>
    <name evidence="12" type="ORF">IPK02_10440</name>
</gene>
<dbReference type="NCBIfam" id="TIGR02138">
    <property type="entry name" value="phosphate_pstC"/>
    <property type="match status" value="1"/>
</dbReference>
<dbReference type="AlphaFoldDB" id="A0A935T9N0"/>
<dbReference type="Gene3D" id="1.10.3720.10">
    <property type="entry name" value="MetI-like"/>
    <property type="match status" value="1"/>
</dbReference>
<keyword evidence="6 9" id="KW-0812">Transmembrane</keyword>
<feature type="transmembrane region" description="Helical" evidence="9">
    <location>
        <begin position="89"/>
        <end position="122"/>
    </location>
</feature>
<sequence>MGTSTQALSNRATDARVTEDFDRRDFDWYVDKLVAGLVFVCGISAILFVLGIFFFVTKEGIGFVFEKMDFREFFLTPYWSPSDAEDPEYGILALMAGTASVTGLAMLVAVPFSLGAAIFIAEFASGKTREVLKVLVELLAAIPSVVWGFIGLVIMNPLLIKWFDIPVGLCVLNAGIILGLMAAPIMTSIAEDALKAVPDRYREAAEAMGATRWQVIYKVVLPAAKNGLLGGVLLGVGRGFGETMAVLMATGHAVNIPNSVFDSVRALTATIAAELGEAVVGGEHYQVLFTIGIFLFLVTFIINLSADLIVRGIRKG</sequence>
<keyword evidence="5 10" id="KW-0592">Phosphate transport</keyword>
<evidence type="ECO:0000256" key="5">
    <source>
        <dbReference type="ARBA" id="ARBA00022592"/>
    </source>
</evidence>
<dbReference type="InterPro" id="IPR011864">
    <property type="entry name" value="Phosphate_PstC"/>
</dbReference>
<feature type="transmembrane region" description="Helical" evidence="9">
    <location>
        <begin position="33"/>
        <end position="56"/>
    </location>
</feature>
<dbReference type="Pfam" id="PF00528">
    <property type="entry name" value="BPD_transp_1"/>
    <property type="match status" value="1"/>
</dbReference>
<evidence type="ECO:0000259" key="11">
    <source>
        <dbReference type="PROSITE" id="PS50928"/>
    </source>
</evidence>
<comment type="caution">
    <text evidence="10">Lacks conserved residue(s) required for the propagation of feature annotation.</text>
</comment>
<feature type="domain" description="ABC transmembrane type-1" evidence="11">
    <location>
        <begin position="95"/>
        <end position="306"/>
    </location>
</feature>
<keyword evidence="3 9" id="KW-0813">Transport</keyword>
<dbReference type="CDD" id="cd06261">
    <property type="entry name" value="TM_PBP2"/>
    <property type="match status" value="1"/>
</dbReference>
<comment type="similarity">
    <text evidence="2 10">Belongs to the binding-protein-dependent transport system permease family. CysTW subfamily.</text>
</comment>
<keyword evidence="4" id="KW-1003">Cell membrane</keyword>
<evidence type="ECO:0000256" key="4">
    <source>
        <dbReference type="ARBA" id="ARBA00022475"/>
    </source>
</evidence>
<name>A0A935T9N0_9PROT</name>
<dbReference type="Proteomes" id="UP000706151">
    <property type="component" value="Unassembled WGS sequence"/>
</dbReference>
<dbReference type="EMBL" id="JADJOT010000009">
    <property type="protein sequence ID" value="MBK7954331.1"/>
    <property type="molecule type" value="Genomic_DNA"/>
</dbReference>
<protein>
    <recommendedName>
        <fullName evidence="10">Phosphate transport system permease protein</fullName>
    </recommendedName>
</protein>
<evidence type="ECO:0000256" key="9">
    <source>
        <dbReference type="RuleBase" id="RU363032"/>
    </source>
</evidence>
<dbReference type="InterPro" id="IPR035906">
    <property type="entry name" value="MetI-like_sf"/>
</dbReference>
<feature type="transmembrane region" description="Helical" evidence="9">
    <location>
        <begin position="287"/>
        <end position="310"/>
    </location>
</feature>
<keyword evidence="8 9" id="KW-0472">Membrane</keyword>
<feature type="transmembrane region" description="Helical" evidence="9">
    <location>
        <begin position="134"/>
        <end position="159"/>
    </location>
</feature>
<dbReference type="InterPro" id="IPR051124">
    <property type="entry name" value="Phosphate_Transport_Permease"/>
</dbReference>
<evidence type="ECO:0000313" key="12">
    <source>
        <dbReference type="EMBL" id="MBK7954331.1"/>
    </source>
</evidence>
<evidence type="ECO:0000256" key="6">
    <source>
        <dbReference type="ARBA" id="ARBA00022692"/>
    </source>
</evidence>
<evidence type="ECO:0000256" key="3">
    <source>
        <dbReference type="ARBA" id="ARBA00022448"/>
    </source>
</evidence>
<evidence type="ECO:0000313" key="13">
    <source>
        <dbReference type="Proteomes" id="UP000706151"/>
    </source>
</evidence>
<dbReference type="GO" id="GO:0005886">
    <property type="term" value="C:plasma membrane"/>
    <property type="evidence" value="ECO:0007669"/>
    <property type="project" value="UniProtKB-SubCell"/>
</dbReference>
<evidence type="ECO:0000256" key="8">
    <source>
        <dbReference type="ARBA" id="ARBA00023136"/>
    </source>
</evidence>
<dbReference type="PANTHER" id="PTHR30425:SF1">
    <property type="entry name" value="PHOSPHATE TRANSPORT SYSTEM PERMEASE PROTEIN PSTC"/>
    <property type="match status" value="1"/>
</dbReference>
<dbReference type="InterPro" id="IPR000515">
    <property type="entry name" value="MetI-like"/>
</dbReference>
<evidence type="ECO:0000256" key="7">
    <source>
        <dbReference type="ARBA" id="ARBA00022989"/>
    </source>
</evidence>
<dbReference type="PANTHER" id="PTHR30425">
    <property type="entry name" value="PHOSPHATE TRANSPORT SYSTEM PERMEASE PROTEIN PST"/>
    <property type="match status" value="1"/>
</dbReference>
<organism evidence="12 13">
    <name type="scientific">Candidatus Accumulibacter affinis</name>
    <dbReference type="NCBI Taxonomy" id="2954384"/>
    <lineage>
        <taxon>Bacteria</taxon>
        <taxon>Pseudomonadati</taxon>
        <taxon>Pseudomonadota</taxon>
        <taxon>Betaproteobacteria</taxon>
        <taxon>Candidatus Accumulibacter</taxon>
    </lineage>
</organism>
<dbReference type="SUPFAM" id="SSF161098">
    <property type="entry name" value="MetI-like"/>
    <property type="match status" value="1"/>
</dbReference>
<dbReference type="PROSITE" id="PS50928">
    <property type="entry name" value="ABC_TM1"/>
    <property type="match status" value="1"/>
</dbReference>